<sequence>MRPFKSLVAACVLISGCNGMPTAFNQDPVFDQAFVVHSGAPLPYLLMGTAIQWNEDYAVTVKHIPYIPGAVFQGQGDVQFFKHKADHVPMWRSYQPGEELTSVGFNSAYMSVKGSGHALPAMVRLDAKEGNVMYGTHDGPVAKGMSGGPVFAADGKVVGITVALLTSSDLAKIKRPDLATQPRVSIFMPYNEINREWTRYTAQLKAATPAAHGLLARADVHGGDHPGDDGKGFARLVAQHVRVRADVHAVVENLRFDLILNRVRRNGHHLAVQAAVDGVVIGRDFHFGLLLGMNERDVTWRDARLDQQLLIQRDDLHQLAVGRHNPTDGADLNVFDDAPHRRSQGQT</sequence>
<organism evidence="3">
    <name type="scientific">Tanacetum cinerariifolium</name>
    <name type="common">Dalmatian daisy</name>
    <name type="synonym">Chrysanthemum cinerariifolium</name>
    <dbReference type="NCBI Taxonomy" id="118510"/>
    <lineage>
        <taxon>Eukaryota</taxon>
        <taxon>Viridiplantae</taxon>
        <taxon>Streptophyta</taxon>
        <taxon>Embryophyta</taxon>
        <taxon>Tracheophyta</taxon>
        <taxon>Spermatophyta</taxon>
        <taxon>Magnoliopsida</taxon>
        <taxon>eudicotyledons</taxon>
        <taxon>Gunneridae</taxon>
        <taxon>Pentapetalae</taxon>
        <taxon>asterids</taxon>
        <taxon>campanulids</taxon>
        <taxon>Asterales</taxon>
        <taxon>Asteraceae</taxon>
        <taxon>Asteroideae</taxon>
        <taxon>Anthemideae</taxon>
        <taxon>Anthemidinae</taxon>
        <taxon>Tanacetum</taxon>
    </lineage>
</organism>
<keyword evidence="2" id="KW-0732">Signal</keyword>
<gene>
    <name evidence="3" type="ORF">Tci_689750</name>
</gene>
<feature type="chain" id="PRO_5025450037" description="Serine protease" evidence="2">
    <location>
        <begin position="20"/>
        <end position="347"/>
    </location>
</feature>
<protein>
    <recommendedName>
        <fullName evidence="4">Serine protease</fullName>
    </recommendedName>
</protein>
<proteinExistence type="predicted"/>
<dbReference type="SUPFAM" id="SSF50494">
    <property type="entry name" value="Trypsin-like serine proteases"/>
    <property type="match status" value="1"/>
</dbReference>
<evidence type="ECO:0000256" key="2">
    <source>
        <dbReference type="SAM" id="SignalP"/>
    </source>
</evidence>
<dbReference type="InterPro" id="IPR009003">
    <property type="entry name" value="Peptidase_S1_PA"/>
</dbReference>
<evidence type="ECO:0008006" key="4">
    <source>
        <dbReference type="Google" id="ProtNLM"/>
    </source>
</evidence>
<feature type="region of interest" description="Disordered" evidence="1">
    <location>
        <begin position="327"/>
        <end position="347"/>
    </location>
</feature>
<dbReference type="PROSITE" id="PS51257">
    <property type="entry name" value="PROKAR_LIPOPROTEIN"/>
    <property type="match status" value="1"/>
</dbReference>
<dbReference type="EMBL" id="BKCJ010568950">
    <property type="protein sequence ID" value="GFB17779.1"/>
    <property type="molecule type" value="Genomic_DNA"/>
</dbReference>
<evidence type="ECO:0000313" key="3">
    <source>
        <dbReference type="EMBL" id="GFB17779.1"/>
    </source>
</evidence>
<evidence type="ECO:0000256" key="1">
    <source>
        <dbReference type="SAM" id="MobiDB-lite"/>
    </source>
</evidence>
<reference evidence="3" key="1">
    <citation type="journal article" date="2019" name="Sci. Rep.">
        <title>Draft genome of Tanacetum cinerariifolium, the natural source of mosquito coil.</title>
        <authorList>
            <person name="Yamashiro T."/>
            <person name="Shiraishi A."/>
            <person name="Satake H."/>
            <person name="Nakayama K."/>
        </authorList>
    </citation>
    <scope>NUCLEOTIDE SEQUENCE</scope>
</reference>
<feature type="signal peptide" evidence="2">
    <location>
        <begin position="1"/>
        <end position="19"/>
    </location>
</feature>
<comment type="caution">
    <text evidence="3">The sequence shown here is derived from an EMBL/GenBank/DDBJ whole genome shotgun (WGS) entry which is preliminary data.</text>
</comment>
<dbReference type="Gene3D" id="2.40.10.10">
    <property type="entry name" value="Trypsin-like serine proteases"/>
    <property type="match status" value="1"/>
</dbReference>
<dbReference type="Pfam" id="PF13365">
    <property type="entry name" value="Trypsin_2"/>
    <property type="match status" value="1"/>
</dbReference>
<accession>A0A699KYJ2</accession>
<dbReference type="AlphaFoldDB" id="A0A699KYJ2"/>
<dbReference type="InterPro" id="IPR043504">
    <property type="entry name" value="Peptidase_S1_PA_chymotrypsin"/>
</dbReference>
<name>A0A699KYJ2_TANCI</name>